<organism evidence="1 2">
    <name type="scientific">Gimesia maris</name>
    <dbReference type="NCBI Taxonomy" id="122"/>
    <lineage>
        <taxon>Bacteria</taxon>
        <taxon>Pseudomonadati</taxon>
        <taxon>Planctomycetota</taxon>
        <taxon>Planctomycetia</taxon>
        <taxon>Planctomycetales</taxon>
        <taxon>Planctomycetaceae</taxon>
        <taxon>Gimesia</taxon>
    </lineage>
</organism>
<protein>
    <submittedName>
        <fullName evidence="1">Uncharacterized protein</fullName>
    </submittedName>
</protein>
<reference evidence="1 2" key="1">
    <citation type="journal article" date="2018" name="Nat. Biotechnol.">
        <title>A standardized bacterial taxonomy based on genome phylogeny substantially revises the tree of life.</title>
        <authorList>
            <person name="Parks D.H."/>
            <person name="Chuvochina M."/>
            <person name="Waite D.W."/>
            <person name="Rinke C."/>
            <person name="Skarshewski A."/>
            <person name="Chaumeil P.A."/>
            <person name="Hugenholtz P."/>
        </authorList>
    </citation>
    <scope>NUCLEOTIDE SEQUENCE [LARGE SCALE GENOMIC DNA]</scope>
    <source>
        <strain evidence="1">UBA9375</strain>
    </source>
</reference>
<dbReference type="AlphaFoldDB" id="A0A3D3RBE5"/>
<evidence type="ECO:0000313" key="2">
    <source>
        <dbReference type="Proteomes" id="UP000263642"/>
    </source>
</evidence>
<sequence length="73" mass="8303">MQVGVPSDIPTPSPITLDEWNAMTDISEKYGIATLERLRASDPKLKSERAWNQFMKEVVGPKMKVEKPRPPQH</sequence>
<comment type="caution">
    <text evidence="1">The sequence shown here is derived from an EMBL/GenBank/DDBJ whole genome shotgun (WGS) entry which is preliminary data.</text>
</comment>
<gene>
    <name evidence="1" type="ORF">DIT97_25300</name>
</gene>
<proteinExistence type="predicted"/>
<evidence type="ECO:0000313" key="1">
    <source>
        <dbReference type="EMBL" id="HCO26174.1"/>
    </source>
</evidence>
<dbReference type="EMBL" id="DQAY01000152">
    <property type="protein sequence ID" value="HCO26174.1"/>
    <property type="molecule type" value="Genomic_DNA"/>
</dbReference>
<name>A0A3D3RBE5_9PLAN</name>
<accession>A0A3D3RBE5</accession>
<dbReference type="Proteomes" id="UP000263642">
    <property type="component" value="Unassembled WGS sequence"/>
</dbReference>